<evidence type="ECO:0000256" key="1">
    <source>
        <dbReference type="SAM" id="MobiDB-lite"/>
    </source>
</evidence>
<dbReference type="STRING" id="91360.SAMN05660330_01414"/>
<dbReference type="EMBL" id="FNJI01000008">
    <property type="protein sequence ID" value="SDO95238.1"/>
    <property type="molecule type" value="Genomic_DNA"/>
</dbReference>
<name>A0A1H0NRU4_9BACT</name>
<protein>
    <submittedName>
        <fullName evidence="2">Uncharacterized protein</fullName>
    </submittedName>
</protein>
<organism evidence="2 3">
    <name type="scientific">Desulforhopalus singaporensis</name>
    <dbReference type="NCBI Taxonomy" id="91360"/>
    <lineage>
        <taxon>Bacteria</taxon>
        <taxon>Pseudomonadati</taxon>
        <taxon>Thermodesulfobacteriota</taxon>
        <taxon>Desulfobulbia</taxon>
        <taxon>Desulfobulbales</taxon>
        <taxon>Desulfocapsaceae</taxon>
        <taxon>Desulforhopalus</taxon>
    </lineage>
</organism>
<dbReference type="AlphaFoldDB" id="A0A1H0NRU4"/>
<reference evidence="2 3" key="1">
    <citation type="submission" date="2016-10" db="EMBL/GenBank/DDBJ databases">
        <authorList>
            <person name="de Groot N.N."/>
        </authorList>
    </citation>
    <scope>NUCLEOTIDE SEQUENCE [LARGE SCALE GENOMIC DNA]</scope>
    <source>
        <strain evidence="2 3">DSM 12130</strain>
    </source>
</reference>
<dbReference type="Proteomes" id="UP000199073">
    <property type="component" value="Unassembled WGS sequence"/>
</dbReference>
<proteinExistence type="predicted"/>
<keyword evidence="3" id="KW-1185">Reference proteome</keyword>
<evidence type="ECO:0000313" key="3">
    <source>
        <dbReference type="Proteomes" id="UP000199073"/>
    </source>
</evidence>
<feature type="region of interest" description="Disordered" evidence="1">
    <location>
        <begin position="33"/>
        <end position="60"/>
    </location>
</feature>
<gene>
    <name evidence="2" type="ORF">SAMN05660330_01414</name>
</gene>
<accession>A0A1H0NRU4</accession>
<sequence>MTGERRPTILVGGKRRDARCYMDRINHRVDELNSASRPRRKRDLLPGEERQLMLPGIDRG</sequence>
<evidence type="ECO:0000313" key="2">
    <source>
        <dbReference type="EMBL" id="SDO95238.1"/>
    </source>
</evidence>